<gene>
    <name evidence="4" type="ORF">SAMN04487943_103282</name>
</gene>
<dbReference type="GO" id="GO:0000976">
    <property type="term" value="F:transcription cis-regulatory region binding"/>
    <property type="evidence" value="ECO:0007669"/>
    <property type="project" value="TreeGrafter"/>
</dbReference>
<name>A0A1I4K1F5_9BACI</name>
<proteinExistence type="predicted"/>
<dbReference type="InterPro" id="IPR001647">
    <property type="entry name" value="HTH_TetR"/>
</dbReference>
<dbReference type="SUPFAM" id="SSF46689">
    <property type="entry name" value="Homeodomain-like"/>
    <property type="match status" value="1"/>
</dbReference>
<dbReference type="PANTHER" id="PTHR30055:SF226">
    <property type="entry name" value="HTH-TYPE TRANSCRIPTIONAL REGULATOR PKSA"/>
    <property type="match status" value="1"/>
</dbReference>
<evidence type="ECO:0000256" key="2">
    <source>
        <dbReference type="PROSITE-ProRule" id="PRU00335"/>
    </source>
</evidence>
<dbReference type="AlphaFoldDB" id="A0A1I4K1F5"/>
<dbReference type="PANTHER" id="PTHR30055">
    <property type="entry name" value="HTH-TYPE TRANSCRIPTIONAL REGULATOR RUTR"/>
    <property type="match status" value="1"/>
</dbReference>
<dbReference type="InterPro" id="IPR009057">
    <property type="entry name" value="Homeodomain-like_sf"/>
</dbReference>
<evidence type="ECO:0000313" key="4">
    <source>
        <dbReference type="EMBL" id="SFL72196.1"/>
    </source>
</evidence>
<dbReference type="InterPro" id="IPR036271">
    <property type="entry name" value="Tet_transcr_reg_TetR-rel_C_sf"/>
</dbReference>
<feature type="domain" description="HTH tetR-type" evidence="3">
    <location>
        <begin position="7"/>
        <end position="67"/>
    </location>
</feature>
<evidence type="ECO:0000259" key="3">
    <source>
        <dbReference type="PROSITE" id="PS50977"/>
    </source>
</evidence>
<dbReference type="InterPro" id="IPR050109">
    <property type="entry name" value="HTH-type_TetR-like_transc_reg"/>
</dbReference>
<feature type="DNA-binding region" description="H-T-H motif" evidence="2">
    <location>
        <begin position="30"/>
        <end position="49"/>
    </location>
</feature>
<organism evidence="4 5">
    <name type="scientific">Gracilibacillus orientalis</name>
    <dbReference type="NCBI Taxonomy" id="334253"/>
    <lineage>
        <taxon>Bacteria</taxon>
        <taxon>Bacillati</taxon>
        <taxon>Bacillota</taxon>
        <taxon>Bacilli</taxon>
        <taxon>Bacillales</taxon>
        <taxon>Bacillaceae</taxon>
        <taxon>Gracilibacillus</taxon>
    </lineage>
</organism>
<accession>A0A1I4K1F5</accession>
<keyword evidence="5" id="KW-1185">Reference proteome</keyword>
<keyword evidence="1 2" id="KW-0238">DNA-binding</keyword>
<protein>
    <submittedName>
        <fullName evidence="4">Transcriptional regulator, TetR family</fullName>
    </submittedName>
</protein>
<dbReference type="PROSITE" id="PS50977">
    <property type="entry name" value="HTH_TETR_2"/>
    <property type="match status" value="1"/>
</dbReference>
<dbReference type="STRING" id="334253.SAMN04487943_103282"/>
<evidence type="ECO:0000313" key="5">
    <source>
        <dbReference type="Proteomes" id="UP000198565"/>
    </source>
</evidence>
<dbReference type="PRINTS" id="PR00455">
    <property type="entry name" value="HTHTETR"/>
</dbReference>
<sequence>MNSIKKQDTADKIMMAAIDLMADRGYNGVTTEEIATKAGFSEKTLFRHFKSKQNLLESAFHRYHYAEEMKDLFDKEITWDLHTDLMMISRNYHRIMHQNRKLIQISGRERENLPGFQESTHKHPQQLKEFLTEYFEEMYNKGEIIQTDPKRQAVVFLYMHYGAAMGRINNDPILEAFSIESFIEESISIFTRALTP</sequence>
<dbReference type="Proteomes" id="UP000198565">
    <property type="component" value="Unassembled WGS sequence"/>
</dbReference>
<evidence type="ECO:0000256" key="1">
    <source>
        <dbReference type="ARBA" id="ARBA00023125"/>
    </source>
</evidence>
<dbReference type="Gene3D" id="1.10.357.10">
    <property type="entry name" value="Tetracycline Repressor, domain 2"/>
    <property type="match status" value="1"/>
</dbReference>
<dbReference type="RefSeq" id="WP_091482911.1">
    <property type="nucleotide sequence ID" value="NZ_FOTR01000003.1"/>
</dbReference>
<dbReference type="GO" id="GO:0003700">
    <property type="term" value="F:DNA-binding transcription factor activity"/>
    <property type="evidence" value="ECO:0007669"/>
    <property type="project" value="TreeGrafter"/>
</dbReference>
<dbReference type="EMBL" id="FOTR01000003">
    <property type="protein sequence ID" value="SFL72196.1"/>
    <property type="molecule type" value="Genomic_DNA"/>
</dbReference>
<dbReference type="SUPFAM" id="SSF48498">
    <property type="entry name" value="Tetracyclin repressor-like, C-terminal domain"/>
    <property type="match status" value="1"/>
</dbReference>
<reference evidence="5" key="1">
    <citation type="submission" date="2016-10" db="EMBL/GenBank/DDBJ databases">
        <authorList>
            <person name="Varghese N."/>
            <person name="Submissions S."/>
        </authorList>
    </citation>
    <scope>NUCLEOTIDE SEQUENCE [LARGE SCALE GENOMIC DNA]</scope>
    <source>
        <strain evidence="5">CGMCC 1.4250</strain>
    </source>
</reference>
<dbReference type="OrthoDB" id="277085at2"/>
<dbReference type="Pfam" id="PF00440">
    <property type="entry name" value="TetR_N"/>
    <property type="match status" value="1"/>
</dbReference>